<proteinExistence type="predicted"/>
<evidence type="ECO:0000256" key="1">
    <source>
        <dbReference type="ARBA" id="ARBA00022670"/>
    </source>
</evidence>
<dbReference type="PANTHER" id="PTHR34858">
    <property type="entry name" value="CYSO-CYSTEINE PEPTIDASE"/>
    <property type="match status" value="1"/>
</dbReference>
<dbReference type="GO" id="GO:0008235">
    <property type="term" value="F:metalloexopeptidase activity"/>
    <property type="evidence" value="ECO:0007669"/>
    <property type="project" value="TreeGrafter"/>
</dbReference>
<gene>
    <name evidence="7" type="ORF">MNBD_NITROSPIRAE03-1266</name>
</gene>
<protein>
    <submittedName>
        <fullName evidence="7">Mov34/MPN/PAD-1</fullName>
    </submittedName>
</protein>
<evidence type="ECO:0000256" key="4">
    <source>
        <dbReference type="ARBA" id="ARBA00022833"/>
    </source>
</evidence>
<dbReference type="GO" id="GO:0006508">
    <property type="term" value="P:proteolysis"/>
    <property type="evidence" value="ECO:0007669"/>
    <property type="project" value="UniProtKB-KW"/>
</dbReference>
<feature type="domain" description="MPN" evidence="6">
    <location>
        <begin position="4"/>
        <end position="137"/>
    </location>
</feature>
<evidence type="ECO:0000256" key="3">
    <source>
        <dbReference type="ARBA" id="ARBA00022801"/>
    </source>
</evidence>
<dbReference type="CDD" id="cd08070">
    <property type="entry name" value="MPN_like"/>
    <property type="match status" value="1"/>
</dbReference>
<evidence type="ECO:0000259" key="6">
    <source>
        <dbReference type="PROSITE" id="PS50249"/>
    </source>
</evidence>
<keyword evidence="4" id="KW-0862">Zinc</keyword>
<keyword evidence="1" id="KW-0645">Protease</keyword>
<dbReference type="PANTHER" id="PTHR34858:SF1">
    <property type="entry name" value="CYSO-CYSTEINE PEPTIDASE"/>
    <property type="match status" value="1"/>
</dbReference>
<dbReference type="EMBL" id="UOGI01000069">
    <property type="protein sequence ID" value="VAX30118.1"/>
    <property type="molecule type" value="Genomic_DNA"/>
</dbReference>
<accession>A0A3B1D279</accession>
<dbReference type="InterPro" id="IPR028090">
    <property type="entry name" value="JAB_dom_prok"/>
</dbReference>
<dbReference type="SMART" id="SM00232">
    <property type="entry name" value="JAB_MPN"/>
    <property type="match status" value="1"/>
</dbReference>
<dbReference type="FunFam" id="3.40.140.10:FF:000085">
    <property type="entry name" value="Mov34/MPN/PAD-1 family protein"/>
    <property type="match status" value="1"/>
</dbReference>
<reference evidence="7" key="1">
    <citation type="submission" date="2018-06" db="EMBL/GenBank/DDBJ databases">
        <authorList>
            <person name="Zhirakovskaya E."/>
        </authorList>
    </citation>
    <scope>NUCLEOTIDE SEQUENCE</scope>
</reference>
<keyword evidence="2" id="KW-0479">Metal-binding</keyword>
<evidence type="ECO:0000256" key="5">
    <source>
        <dbReference type="ARBA" id="ARBA00023049"/>
    </source>
</evidence>
<dbReference type="Pfam" id="PF14464">
    <property type="entry name" value="Prok-JAB"/>
    <property type="match status" value="1"/>
</dbReference>
<keyword evidence="5" id="KW-0482">Metalloprotease</keyword>
<dbReference type="AlphaFoldDB" id="A0A3B1D279"/>
<evidence type="ECO:0000313" key="7">
    <source>
        <dbReference type="EMBL" id="VAX30118.1"/>
    </source>
</evidence>
<organism evidence="7">
    <name type="scientific">hydrothermal vent metagenome</name>
    <dbReference type="NCBI Taxonomy" id="652676"/>
    <lineage>
        <taxon>unclassified sequences</taxon>
        <taxon>metagenomes</taxon>
        <taxon>ecological metagenomes</taxon>
    </lineage>
</organism>
<dbReference type="InterPro" id="IPR000555">
    <property type="entry name" value="JAMM/MPN+_dom"/>
</dbReference>
<dbReference type="InterPro" id="IPR037518">
    <property type="entry name" value="MPN"/>
</dbReference>
<dbReference type="GO" id="GO:0008270">
    <property type="term" value="F:zinc ion binding"/>
    <property type="evidence" value="ECO:0007669"/>
    <property type="project" value="TreeGrafter"/>
</dbReference>
<sequence length="138" mass="15633">MKSIKISRQHIDKLIQHARAGAPEEVCGILAGTDDEVVEVFEIANTEHSPVSYFMNPKEQFQVMKAIREMGLKMVAIYHSHPASEAFPSAKDVRLAFYDDLAYIIISLMNDEPVVRAFSIKEGRVEELEIVAAWMERP</sequence>
<dbReference type="Gene3D" id="3.40.140.10">
    <property type="entry name" value="Cytidine Deaminase, domain 2"/>
    <property type="match status" value="1"/>
</dbReference>
<dbReference type="PROSITE" id="PS50249">
    <property type="entry name" value="MPN"/>
    <property type="match status" value="1"/>
</dbReference>
<evidence type="ECO:0000256" key="2">
    <source>
        <dbReference type="ARBA" id="ARBA00022723"/>
    </source>
</evidence>
<dbReference type="InterPro" id="IPR051929">
    <property type="entry name" value="VirAsm_ModProt"/>
</dbReference>
<keyword evidence="3" id="KW-0378">Hydrolase</keyword>
<dbReference type="SUPFAM" id="SSF102712">
    <property type="entry name" value="JAB1/MPN domain"/>
    <property type="match status" value="1"/>
</dbReference>
<name>A0A3B1D279_9ZZZZ</name>